<accession>A0ABS7PFA1</accession>
<dbReference type="Proteomes" id="UP000759298">
    <property type="component" value="Unassembled WGS sequence"/>
</dbReference>
<protein>
    <recommendedName>
        <fullName evidence="3">Heparinase</fullName>
    </recommendedName>
</protein>
<keyword evidence="2" id="KW-1185">Reference proteome</keyword>
<proteinExistence type="predicted"/>
<reference evidence="1 2" key="1">
    <citation type="submission" date="2021-07" db="EMBL/GenBank/DDBJ databases">
        <title>Alteriqipengyuania abyssalis NZ-12B nov, sp.nov isolated from deep sea sponge in pacific ocean.</title>
        <authorList>
            <person name="Tareen S."/>
            <person name="Wink J."/>
        </authorList>
    </citation>
    <scope>NUCLEOTIDE SEQUENCE [LARGE SCALE GENOMIC DNA]</scope>
    <source>
        <strain evidence="1 2">NZ-12B</strain>
    </source>
</reference>
<comment type="caution">
    <text evidence="1">The sequence shown here is derived from an EMBL/GenBank/DDBJ whole genome shotgun (WGS) entry which is preliminary data.</text>
</comment>
<evidence type="ECO:0008006" key="3">
    <source>
        <dbReference type="Google" id="ProtNLM"/>
    </source>
</evidence>
<organism evidence="1 2">
    <name type="scientific">Alteriqipengyuania abyssalis</name>
    <dbReference type="NCBI Taxonomy" id="2860200"/>
    <lineage>
        <taxon>Bacteria</taxon>
        <taxon>Pseudomonadati</taxon>
        <taxon>Pseudomonadota</taxon>
        <taxon>Alphaproteobacteria</taxon>
        <taxon>Sphingomonadales</taxon>
        <taxon>Erythrobacteraceae</taxon>
        <taxon>Alteriqipengyuania</taxon>
    </lineage>
</organism>
<evidence type="ECO:0000313" key="1">
    <source>
        <dbReference type="EMBL" id="MBY8337724.1"/>
    </source>
</evidence>
<sequence length="528" mass="58638">MSAPDLHAPLLRVAQRWMPRILTQVCRDPTSPLFGCADRNWWHYKIRDFPSIILQQAGYALHEAARLPQWHDQREALDAIAAASARFWNTRAQKHYAFEEYYPWEQGYPPLAFATLAAAKLADQGVVAVEDVRDGLRIAARQLRTRFEAQAGNQQVAGLAALAWIDKVLPQDADPAAFAQVKARTLDLQHAEGWFWEYDGPDLGYLAVTIDCLWDLYDATGDADVRDAIARALRFMAAFPAAAPNGVGQHNSRNTDYLVPYGIIRSAIEGTDAERADAARVAQWAFASADSEDHTYAATDDRYICHYIGHSVMRALALLEGRASLASDAATPAPHLFEGSGHYLADGLIVSPRKGGILTISTPAGEASDFGWIVERDETQYVSHWWSADWSFEPVDGGISVAGRMFSHREKLSNPFQHIVLRCLAFVLGKRLIPILKRVLIFKRGGQSEPVLNRKITHRDGSVEITDRIEGLRTTDRVLRAPRASKRHVASADSYHPQDLAPIRGFALSEERSATPDAITIVTRITPC</sequence>
<evidence type="ECO:0000313" key="2">
    <source>
        <dbReference type="Proteomes" id="UP000759298"/>
    </source>
</evidence>
<dbReference type="RefSeq" id="WP_222825239.1">
    <property type="nucleotide sequence ID" value="NZ_JAHWXP010000003.1"/>
</dbReference>
<dbReference type="EMBL" id="JAHWXP010000003">
    <property type="protein sequence ID" value="MBY8337724.1"/>
    <property type="molecule type" value="Genomic_DNA"/>
</dbReference>
<gene>
    <name evidence="1" type="ORF">KYN89_11790</name>
</gene>
<name>A0ABS7PFA1_9SPHN</name>